<keyword evidence="2" id="KW-1185">Reference proteome</keyword>
<dbReference type="Proteomes" id="UP000828390">
    <property type="component" value="Unassembled WGS sequence"/>
</dbReference>
<evidence type="ECO:0000313" key="2">
    <source>
        <dbReference type="Proteomes" id="UP000828390"/>
    </source>
</evidence>
<protein>
    <submittedName>
        <fullName evidence="1">Uncharacterized protein</fullName>
    </submittedName>
</protein>
<organism evidence="1 2">
    <name type="scientific">Dreissena polymorpha</name>
    <name type="common">Zebra mussel</name>
    <name type="synonym">Mytilus polymorpha</name>
    <dbReference type="NCBI Taxonomy" id="45954"/>
    <lineage>
        <taxon>Eukaryota</taxon>
        <taxon>Metazoa</taxon>
        <taxon>Spiralia</taxon>
        <taxon>Lophotrochozoa</taxon>
        <taxon>Mollusca</taxon>
        <taxon>Bivalvia</taxon>
        <taxon>Autobranchia</taxon>
        <taxon>Heteroconchia</taxon>
        <taxon>Euheterodonta</taxon>
        <taxon>Imparidentia</taxon>
        <taxon>Neoheterodontei</taxon>
        <taxon>Myida</taxon>
        <taxon>Dreissenoidea</taxon>
        <taxon>Dreissenidae</taxon>
        <taxon>Dreissena</taxon>
    </lineage>
</organism>
<accession>A0A9D4I855</accession>
<sequence>MSWITLVPYCHLNVFSVLSGLRFIDIEEFHARQDSMELQNFQALCLRHIDSAKEKLLKKYVFQVFHALHPMTRSFLSLSCPKEKLLKKYVCEVFNTLHSLNRAGFDQPILRHKNKE</sequence>
<reference evidence="1" key="1">
    <citation type="journal article" date="2019" name="bioRxiv">
        <title>The Genome of the Zebra Mussel, Dreissena polymorpha: A Resource for Invasive Species Research.</title>
        <authorList>
            <person name="McCartney M.A."/>
            <person name="Auch B."/>
            <person name="Kono T."/>
            <person name="Mallez S."/>
            <person name="Zhang Y."/>
            <person name="Obille A."/>
            <person name="Becker A."/>
            <person name="Abrahante J.E."/>
            <person name="Garbe J."/>
            <person name="Badalamenti J.P."/>
            <person name="Herman A."/>
            <person name="Mangelson H."/>
            <person name="Liachko I."/>
            <person name="Sullivan S."/>
            <person name="Sone E.D."/>
            <person name="Koren S."/>
            <person name="Silverstein K.A.T."/>
            <person name="Beckman K.B."/>
            <person name="Gohl D.M."/>
        </authorList>
    </citation>
    <scope>NUCLEOTIDE SEQUENCE</scope>
    <source>
        <strain evidence="1">Duluth1</strain>
        <tissue evidence="1">Whole animal</tissue>
    </source>
</reference>
<gene>
    <name evidence="1" type="ORF">DPMN_184741</name>
</gene>
<dbReference type="AlphaFoldDB" id="A0A9D4I855"/>
<evidence type="ECO:0000313" key="1">
    <source>
        <dbReference type="EMBL" id="KAH3750222.1"/>
    </source>
</evidence>
<dbReference type="EMBL" id="JAIWYP010000010">
    <property type="protein sequence ID" value="KAH3750222.1"/>
    <property type="molecule type" value="Genomic_DNA"/>
</dbReference>
<proteinExistence type="predicted"/>
<reference evidence="1" key="2">
    <citation type="submission" date="2020-11" db="EMBL/GenBank/DDBJ databases">
        <authorList>
            <person name="McCartney M.A."/>
            <person name="Auch B."/>
            <person name="Kono T."/>
            <person name="Mallez S."/>
            <person name="Becker A."/>
            <person name="Gohl D.M."/>
            <person name="Silverstein K.A.T."/>
            <person name="Koren S."/>
            <person name="Bechman K.B."/>
            <person name="Herman A."/>
            <person name="Abrahante J.E."/>
            <person name="Garbe J."/>
        </authorList>
    </citation>
    <scope>NUCLEOTIDE SEQUENCE</scope>
    <source>
        <strain evidence="1">Duluth1</strain>
        <tissue evidence="1">Whole animal</tissue>
    </source>
</reference>
<name>A0A9D4I855_DREPO</name>
<comment type="caution">
    <text evidence="1">The sequence shown here is derived from an EMBL/GenBank/DDBJ whole genome shotgun (WGS) entry which is preliminary data.</text>
</comment>